<evidence type="ECO:0000313" key="3">
    <source>
        <dbReference type="Proteomes" id="UP001176961"/>
    </source>
</evidence>
<sequence length="51" mass="6011">MSHLLRVIFVLLLLCVLIQAIKQMDTCRINCDYLVNKKMRKLCMERCGILL</sequence>
<organism evidence="2 3">
    <name type="scientific">Cylicocyclus nassatus</name>
    <name type="common">Nematode worm</name>
    <dbReference type="NCBI Taxonomy" id="53992"/>
    <lineage>
        <taxon>Eukaryota</taxon>
        <taxon>Metazoa</taxon>
        <taxon>Ecdysozoa</taxon>
        <taxon>Nematoda</taxon>
        <taxon>Chromadorea</taxon>
        <taxon>Rhabditida</taxon>
        <taxon>Rhabditina</taxon>
        <taxon>Rhabditomorpha</taxon>
        <taxon>Strongyloidea</taxon>
        <taxon>Strongylidae</taxon>
        <taxon>Cylicocyclus</taxon>
    </lineage>
</organism>
<dbReference type="EMBL" id="CATQJL010000316">
    <property type="protein sequence ID" value="CAJ0607229.1"/>
    <property type="molecule type" value="Genomic_DNA"/>
</dbReference>
<feature type="chain" id="PRO_5041271965" evidence="1">
    <location>
        <begin position="21"/>
        <end position="51"/>
    </location>
</feature>
<gene>
    <name evidence="2" type="ORF">CYNAS_LOCUS19212</name>
</gene>
<comment type="caution">
    <text evidence="2">The sequence shown here is derived from an EMBL/GenBank/DDBJ whole genome shotgun (WGS) entry which is preliminary data.</text>
</comment>
<accession>A0AA36HBU0</accession>
<proteinExistence type="predicted"/>
<name>A0AA36HBU0_CYLNA</name>
<dbReference type="AlphaFoldDB" id="A0AA36HBU0"/>
<protein>
    <submittedName>
        <fullName evidence="2">Uncharacterized protein</fullName>
    </submittedName>
</protein>
<keyword evidence="1" id="KW-0732">Signal</keyword>
<feature type="signal peptide" evidence="1">
    <location>
        <begin position="1"/>
        <end position="20"/>
    </location>
</feature>
<dbReference type="Proteomes" id="UP001176961">
    <property type="component" value="Unassembled WGS sequence"/>
</dbReference>
<reference evidence="2" key="1">
    <citation type="submission" date="2023-07" db="EMBL/GenBank/DDBJ databases">
        <authorList>
            <consortium name="CYATHOMIX"/>
        </authorList>
    </citation>
    <scope>NUCLEOTIDE SEQUENCE</scope>
    <source>
        <strain evidence="2">N/A</strain>
    </source>
</reference>
<evidence type="ECO:0000256" key="1">
    <source>
        <dbReference type="SAM" id="SignalP"/>
    </source>
</evidence>
<keyword evidence="3" id="KW-1185">Reference proteome</keyword>
<evidence type="ECO:0000313" key="2">
    <source>
        <dbReference type="EMBL" id="CAJ0607229.1"/>
    </source>
</evidence>